<evidence type="ECO:0000256" key="6">
    <source>
        <dbReference type="ARBA" id="ARBA00023136"/>
    </source>
</evidence>
<evidence type="ECO:0000256" key="5">
    <source>
        <dbReference type="ARBA" id="ARBA00022989"/>
    </source>
</evidence>
<dbReference type="PANTHER" id="PTHR34582:SF6">
    <property type="entry name" value="UPF0702 TRANSMEMBRANE PROTEIN YCAP"/>
    <property type="match status" value="1"/>
</dbReference>
<dbReference type="GO" id="GO:0005886">
    <property type="term" value="C:plasma membrane"/>
    <property type="evidence" value="ECO:0007669"/>
    <property type="project" value="UniProtKB-SubCell"/>
</dbReference>
<comment type="caution">
    <text evidence="9">The sequence shown here is derived from an EMBL/GenBank/DDBJ whole genome shotgun (WGS) entry which is preliminary data.</text>
</comment>
<evidence type="ECO:0000256" key="7">
    <source>
        <dbReference type="SAM" id="MobiDB-lite"/>
    </source>
</evidence>
<dbReference type="InterPro" id="IPR007353">
    <property type="entry name" value="DUF421"/>
</dbReference>
<keyword evidence="6" id="KW-0472">Membrane</keyword>
<dbReference type="PANTHER" id="PTHR34582">
    <property type="entry name" value="UPF0702 TRANSMEMBRANE PROTEIN YCAP"/>
    <property type="match status" value="1"/>
</dbReference>
<dbReference type="Gene3D" id="3.30.240.20">
    <property type="entry name" value="bsu07140 like domains"/>
    <property type="match status" value="1"/>
</dbReference>
<name>A0A0C1L5K8_9BACT</name>
<dbReference type="AlphaFoldDB" id="A0A0C1L5K8"/>
<evidence type="ECO:0000256" key="2">
    <source>
        <dbReference type="ARBA" id="ARBA00006448"/>
    </source>
</evidence>
<keyword evidence="10" id="KW-1185">Reference proteome</keyword>
<reference evidence="9 10" key="1">
    <citation type="submission" date="2014-11" db="EMBL/GenBank/DDBJ databases">
        <title>Genome sequence of Flavihumibacter solisilvae 3-3.</title>
        <authorList>
            <person name="Zhou G."/>
            <person name="Li M."/>
            <person name="Wang G."/>
        </authorList>
    </citation>
    <scope>NUCLEOTIDE SEQUENCE [LARGE SCALE GENOMIC DNA]</scope>
    <source>
        <strain evidence="9 10">3-3</strain>
    </source>
</reference>
<organism evidence="9 10">
    <name type="scientific">Flavihumibacter solisilvae</name>
    <dbReference type="NCBI Taxonomy" id="1349421"/>
    <lineage>
        <taxon>Bacteria</taxon>
        <taxon>Pseudomonadati</taxon>
        <taxon>Bacteroidota</taxon>
        <taxon>Chitinophagia</taxon>
        <taxon>Chitinophagales</taxon>
        <taxon>Chitinophagaceae</taxon>
        <taxon>Flavihumibacter</taxon>
    </lineage>
</organism>
<keyword evidence="4" id="KW-0812">Transmembrane</keyword>
<evidence type="ECO:0000256" key="1">
    <source>
        <dbReference type="ARBA" id="ARBA00004651"/>
    </source>
</evidence>
<evidence type="ECO:0000313" key="9">
    <source>
        <dbReference type="EMBL" id="KIC94806.1"/>
    </source>
</evidence>
<dbReference type="InterPro" id="IPR023090">
    <property type="entry name" value="UPF0702_alpha/beta_dom_sf"/>
</dbReference>
<sequence length="115" mass="12938">MALIYFGATIISLGGLFLLNRIFRAAAYYNERFTKISHGEPTFLVLDGKPMLKNLRFEHMSLEDLNESLHQNGINEISLVKYVIKETNGQISIIKEDPAHTTTRENSKPSVALTA</sequence>
<dbReference type="Proteomes" id="UP000031408">
    <property type="component" value="Unassembled WGS sequence"/>
</dbReference>
<feature type="compositionally biased region" description="Basic and acidic residues" evidence="7">
    <location>
        <begin position="95"/>
        <end position="107"/>
    </location>
</feature>
<accession>A0A0C1L5K8</accession>
<feature type="region of interest" description="Disordered" evidence="7">
    <location>
        <begin position="95"/>
        <end position="115"/>
    </location>
</feature>
<evidence type="ECO:0000259" key="8">
    <source>
        <dbReference type="Pfam" id="PF04239"/>
    </source>
</evidence>
<keyword evidence="3" id="KW-1003">Cell membrane</keyword>
<feature type="domain" description="YetF C-terminal" evidence="8">
    <location>
        <begin position="30"/>
        <end position="98"/>
    </location>
</feature>
<comment type="subcellular location">
    <subcellularLocation>
        <location evidence="1">Cell membrane</location>
        <topology evidence="1">Multi-pass membrane protein</topology>
    </subcellularLocation>
</comment>
<evidence type="ECO:0000313" key="10">
    <source>
        <dbReference type="Proteomes" id="UP000031408"/>
    </source>
</evidence>
<dbReference type="Pfam" id="PF04239">
    <property type="entry name" value="DUF421"/>
    <property type="match status" value="1"/>
</dbReference>
<comment type="similarity">
    <text evidence="2">Belongs to the UPF0702 family.</text>
</comment>
<gene>
    <name evidence="9" type="ORF">OI18_10060</name>
</gene>
<proteinExistence type="inferred from homology"/>
<protein>
    <recommendedName>
        <fullName evidence="8">YetF C-terminal domain-containing protein</fullName>
    </recommendedName>
</protein>
<dbReference type="EMBL" id="JSVC01000010">
    <property type="protein sequence ID" value="KIC94806.1"/>
    <property type="molecule type" value="Genomic_DNA"/>
</dbReference>
<evidence type="ECO:0000256" key="3">
    <source>
        <dbReference type="ARBA" id="ARBA00022475"/>
    </source>
</evidence>
<keyword evidence="5" id="KW-1133">Transmembrane helix</keyword>
<evidence type="ECO:0000256" key="4">
    <source>
        <dbReference type="ARBA" id="ARBA00022692"/>
    </source>
</evidence>